<evidence type="ECO:0000256" key="6">
    <source>
        <dbReference type="PIRSR" id="PIRSR602324-1"/>
    </source>
</evidence>
<evidence type="ECO:0000313" key="9">
    <source>
        <dbReference type="EMBL" id="NNU45230.1"/>
    </source>
</evidence>
<organism evidence="9 10">
    <name type="scientific">Ramlibacter montanisoli</name>
    <dbReference type="NCBI Taxonomy" id="2732512"/>
    <lineage>
        <taxon>Bacteria</taxon>
        <taxon>Pseudomonadati</taxon>
        <taxon>Pseudomonadota</taxon>
        <taxon>Betaproteobacteria</taxon>
        <taxon>Burkholderiales</taxon>
        <taxon>Comamonadaceae</taxon>
        <taxon>Ramlibacter</taxon>
    </lineage>
</organism>
<dbReference type="AlphaFoldDB" id="A0A849KCX5"/>
<keyword evidence="7" id="KW-0732">Signal</keyword>
<dbReference type="InterPro" id="IPR002324">
    <property type="entry name" value="Cyt_c_ID"/>
</dbReference>
<evidence type="ECO:0000256" key="7">
    <source>
        <dbReference type="SAM" id="SignalP"/>
    </source>
</evidence>
<evidence type="ECO:0000256" key="2">
    <source>
        <dbReference type="ARBA" id="ARBA00022617"/>
    </source>
</evidence>
<keyword evidence="4" id="KW-0249">Electron transport</keyword>
<feature type="binding site" description="covalent" evidence="6">
    <location>
        <position position="35"/>
    </location>
    <ligand>
        <name>heme c</name>
        <dbReference type="ChEBI" id="CHEBI:61717"/>
    </ligand>
</feature>
<comment type="PTM">
    <text evidence="6">Binds 1 heme c group covalently per subunit.</text>
</comment>
<feature type="signal peptide" evidence="7">
    <location>
        <begin position="1"/>
        <end position="21"/>
    </location>
</feature>
<keyword evidence="10" id="KW-1185">Reference proteome</keyword>
<evidence type="ECO:0000256" key="3">
    <source>
        <dbReference type="ARBA" id="ARBA00022723"/>
    </source>
</evidence>
<evidence type="ECO:0000256" key="5">
    <source>
        <dbReference type="ARBA" id="ARBA00023004"/>
    </source>
</evidence>
<keyword evidence="5 6" id="KW-0408">Iron</keyword>
<reference evidence="9 10" key="1">
    <citation type="submission" date="2020-05" db="EMBL/GenBank/DDBJ databases">
        <authorList>
            <person name="Khan S.A."/>
            <person name="Jeon C.O."/>
            <person name="Chun B.H."/>
        </authorList>
    </citation>
    <scope>NUCLEOTIDE SEQUENCE [LARGE SCALE GENOMIC DNA]</scope>
    <source>
        <strain evidence="9 10">B156</strain>
    </source>
</reference>
<accession>A0A849KCX5</accession>
<evidence type="ECO:0000256" key="4">
    <source>
        <dbReference type="ARBA" id="ARBA00022982"/>
    </source>
</evidence>
<comment type="caution">
    <text evidence="9">The sequence shown here is derived from an EMBL/GenBank/DDBJ whole genome shotgun (WGS) entry which is preliminary data.</text>
</comment>
<keyword evidence="2 6" id="KW-0349">Heme</keyword>
<dbReference type="GO" id="GO:0009055">
    <property type="term" value="F:electron transfer activity"/>
    <property type="evidence" value="ECO:0007669"/>
    <property type="project" value="InterPro"/>
</dbReference>
<dbReference type="EMBL" id="JABFCS010000001">
    <property type="protein sequence ID" value="NNU45230.1"/>
    <property type="molecule type" value="Genomic_DNA"/>
</dbReference>
<feature type="chain" id="PRO_5033050408" evidence="7">
    <location>
        <begin position="22"/>
        <end position="107"/>
    </location>
</feature>
<evidence type="ECO:0000259" key="8">
    <source>
        <dbReference type="PROSITE" id="PS51007"/>
    </source>
</evidence>
<feature type="domain" description="Cytochrome c" evidence="8">
    <location>
        <begin position="12"/>
        <end position="107"/>
    </location>
</feature>
<dbReference type="GO" id="GO:0005506">
    <property type="term" value="F:iron ion binding"/>
    <property type="evidence" value="ECO:0007669"/>
    <property type="project" value="InterPro"/>
</dbReference>
<dbReference type="InterPro" id="IPR036909">
    <property type="entry name" value="Cyt_c-like_dom_sf"/>
</dbReference>
<dbReference type="PRINTS" id="PR00606">
    <property type="entry name" value="CYTCHROMECID"/>
</dbReference>
<dbReference type="Gene3D" id="1.10.760.10">
    <property type="entry name" value="Cytochrome c-like domain"/>
    <property type="match status" value="1"/>
</dbReference>
<dbReference type="Pfam" id="PF13442">
    <property type="entry name" value="Cytochrome_CBB3"/>
    <property type="match status" value="1"/>
</dbReference>
<gene>
    <name evidence="9" type="ORF">HK415_21890</name>
</gene>
<evidence type="ECO:0000313" key="10">
    <source>
        <dbReference type="Proteomes" id="UP000552954"/>
    </source>
</evidence>
<proteinExistence type="predicted"/>
<keyword evidence="1" id="KW-0813">Transport</keyword>
<dbReference type="RefSeq" id="WP_171562869.1">
    <property type="nucleotide sequence ID" value="NZ_JABFCS010000001.1"/>
</dbReference>
<name>A0A849KCX5_9BURK</name>
<dbReference type="GO" id="GO:0020037">
    <property type="term" value="F:heme binding"/>
    <property type="evidence" value="ECO:0007669"/>
    <property type="project" value="InterPro"/>
</dbReference>
<feature type="binding site" description="covalent" evidence="6">
    <location>
        <position position="84"/>
    </location>
    <ligand>
        <name>heme c</name>
        <dbReference type="ChEBI" id="CHEBI:61717"/>
    </ligand>
</feature>
<feature type="binding site" description="covalent" evidence="6">
    <location>
        <position position="31"/>
    </location>
    <ligand>
        <name>heme c</name>
        <dbReference type="ChEBI" id="CHEBI:61717"/>
    </ligand>
</feature>
<protein>
    <submittedName>
        <fullName evidence="9">Cytochrome C</fullName>
    </submittedName>
</protein>
<reference evidence="9 10" key="2">
    <citation type="submission" date="2020-06" db="EMBL/GenBank/DDBJ databases">
        <title>Ramlibacter rhizophilus sp. nov., isolated from rhizosphere soil of national flower Mugunghwa from South Korea.</title>
        <authorList>
            <person name="Zheng-Fei Y."/>
            <person name="Huan T."/>
        </authorList>
    </citation>
    <scope>NUCLEOTIDE SEQUENCE [LARGE SCALE GENOMIC DNA]</scope>
    <source>
        <strain evidence="9 10">B156</strain>
    </source>
</reference>
<dbReference type="InterPro" id="IPR009056">
    <property type="entry name" value="Cyt_c-like_dom"/>
</dbReference>
<evidence type="ECO:0000256" key="1">
    <source>
        <dbReference type="ARBA" id="ARBA00022448"/>
    </source>
</evidence>
<keyword evidence="3 6" id="KW-0479">Metal-binding</keyword>
<dbReference type="SUPFAM" id="SSF46626">
    <property type="entry name" value="Cytochrome c"/>
    <property type="match status" value="1"/>
</dbReference>
<sequence>MKLMLLPALFLAAGASGPALANAKLAEAKQCMQCHAVDKHVIGPSFRDIKAVYKRMKSPERKLVDVIRMGSSANLGPHWGTARMPDGSERPQINQREARQLARWILS</sequence>
<dbReference type="Proteomes" id="UP000552954">
    <property type="component" value="Unassembled WGS sequence"/>
</dbReference>
<dbReference type="PROSITE" id="PS51007">
    <property type="entry name" value="CYTC"/>
    <property type="match status" value="1"/>
</dbReference>